<evidence type="ECO:0000313" key="1">
    <source>
        <dbReference type="EMBL" id="CEK56628.1"/>
    </source>
</evidence>
<reference evidence="1" key="1">
    <citation type="submission" date="2014-12" db="EMBL/GenBank/DDBJ databases">
        <title>Insight into the proteome of Arion vulgaris.</title>
        <authorList>
            <person name="Aradska J."/>
            <person name="Bulat T."/>
            <person name="Smidak R."/>
            <person name="Sarate P."/>
            <person name="Gangsoo J."/>
            <person name="Sialana F."/>
            <person name="Bilban M."/>
            <person name="Lubec G."/>
        </authorList>
    </citation>
    <scope>NUCLEOTIDE SEQUENCE</scope>
    <source>
        <tissue evidence="1">Skin</tissue>
    </source>
</reference>
<feature type="non-terminal residue" evidence="1">
    <location>
        <position position="1"/>
    </location>
</feature>
<dbReference type="EMBL" id="HACG01009763">
    <property type="protein sequence ID" value="CEK56628.1"/>
    <property type="molecule type" value="Transcribed_RNA"/>
</dbReference>
<protein>
    <submittedName>
        <fullName evidence="1">Uncharacterized protein</fullName>
    </submittedName>
</protein>
<dbReference type="AlphaFoldDB" id="A0A0B6YK91"/>
<name>A0A0B6YK91_9EUPU</name>
<organism evidence="1">
    <name type="scientific">Arion vulgaris</name>
    <dbReference type="NCBI Taxonomy" id="1028688"/>
    <lineage>
        <taxon>Eukaryota</taxon>
        <taxon>Metazoa</taxon>
        <taxon>Spiralia</taxon>
        <taxon>Lophotrochozoa</taxon>
        <taxon>Mollusca</taxon>
        <taxon>Gastropoda</taxon>
        <taxon>Heterobranchia</taxon>
        <taxon>Euthyneura</taxon>
        <taxon>Panpulmonata</taxon>
        <taxon>Eupulmonata</taxon>
        <taxon>Stylommatophora</taxon>
        <taxon>Helicina</taxon>
        <taxon>Arionoidea</taxon>
        <taxon>Arionidae</taxon>
        <taxon>Arion</taxon>
    </lineage>
</organism>
<gene>
    <name evidence="1" type="primary">ORF28107</name>
</gene>
<accession>A0A0B6YK91</accession>
<sequence length="68" mass="8006">RKKFMEQAEHSRCSRLASLFCLLNMMFIRKTNQRFSQDGAACHSAKEITWNSDRSTLTEIIHHVCLFM</sequence>
<proteinExistence type="predicted"/>